<keyword evidence="3" id="KW-0677">Repeat</keyword>
<dbReference type="GO" id="GO:0005634">
    <property type="term" value="C:nucleus"/>
    <property type="evidence" value="ECO:0007669"/>
    <property type="project" value="UniProtKB-SubCell"/>
</dbReference>
<evidence type="ECO:0000256" key="3">
    <source>
        <dbReference type="ARBA" id="ARBA00022737"/>
    </source>
</evidence>
<feature type="region of interest" description="Disordered" evidence="11">
    <location>
        <begin position="1"/>
        <end position="26"/>
    </location>
</feature>
<name>A0A8H4RD61_9HELO</name>
<dbReference type="GO" id="GO:0000433">
    <property type="term" value="P:carbon catabolite repression of transcription from RNA polymerase II promoter by glucose"/>
    <property type="evidence" value="ECO:0007669"/>
    <property type="project" value="TreeGrafter"/>
</dbReference>
<keyword evidence="2" id="KW-0479">Metal-binding</keyword>
<dbReference type="GO" id="GO:0005737">
    <property type="term" value="C:cytoplasm"/>
    <property type="evidence" value="ECO:0007669"/>
    <property type="project" value="TreeGrafter"/>
</dbReference>
<dbReference type="OrthoDB" id="654211at2759"/>
<keyword evidence="4 10" id="KW-0863">Zinc-finger</keyword>
<accession>A0A8H4RD61</accession>
<comment type="caution">
    <text evidence="13">The sequence shown here is derived from an EMBL/GenBank/DDBJ whole genome shotgun (WGS) entry which is preliminary data.</text>
</comment>
<proteinExistence type="inferred from homology"/>
<dbReference type="SMART" id="SM00355">
    <property type="entry name" value="ZnF_C2H2"/>
    <property type="match status" value="2"/>
</dbReference>
<dbReference type="GO" id="GO:0000978">
    <property type="term" value="F:RNA polymerase II cis-regulatory region sequence-specific DNA binding"/>
    <property type="evidence" value="ECO:0007669"/>
    <property type="project" value="TreeGrafter"/>
</dbReference>
<dbReference type="Proteomes" id="UP000566819">
    <property type="component" value="Unassembled WGS sequence"/>
</dbReference>
<dbReference type="Pfam" id="PF00096">
    <property type="entry name" value="zf-C2H2"/>
    <property type="match status" value="1"/>
</dbReference>
<sequence>MVAVSGIPPKIDGQHGGDDRQDLPRPHKCPMCDKSFHRLEHQTRHIRTHTREKPHVYPRCTSKFARSDELRRHLKTHNNPRARNTTRQAVKHATQNRGDQEGLFKAIMMPPPNKNLSRSAPASAIGSPTTPPHHSRTLPTRPSSHRTDITATAAAAFGTTSLPSQPTPCQARLPTTKTIVEMLSVRDLTHQTPLPRLHQPSLTTRRHQHQTTLLWPLQYTHLVSDLIVVATTCLPSVTCRFNKHPPLTTIEP</sequence>
<dbReference type="PROSITE" id="PS00028">
    <property type="entry name" value="ZINC_FINGER_C2H2_1"/>
    <property type="match status" value="1"/>
</dbReference>
<feature type="compositionally biased region" description="Basic and acidic residues" evidence="11">
    <location>
        <begin position="12"/>
        <end position="26"/>
    </location>
</feature>
<evidence type="ECO:0000256" key="5">
    <source>
        <dbReference type="ARBA" id="ARBA00022833"/>
    </source>
</evidence>
<evidence type="ECO:0000256" key="10">
    <source>
        <dbReference type="PROSITE-ProRule" id="PRU00042"/>
    </source>
</evidence>
<dbReference type="FunFam" id="3.30.160.60:FF:000065">
    <property type="entry name" value="B-cell CLL/lymphoma 6, member B"/>
    <property type="match status" value="1"/>
</dbReference>
<evidence type="ECO:0000259" key="12">
    <source>
        <dbReference type="PROSITE" id="PS50157"/>
    </source>
</evidence>
<keyword evidence="6" id="KW-0805">Transcription regulation</keyword>
<organism evidence="13 14">
    <name type="scientific">Cudoniella acicularis</name>
    <dbReference type="NCBI Taxonomy" id="354080"/>
    <lineage>
        <taxon>Eukaryota</taxon>
        <taxon>Fungi</taxon>
        <taxon>Dikarya</taxon>
        <taxon>Ascomycota</taxon>
        <taxon>Pezizomycotina</taxon>
        <taxon>Leotiomycetes</taxon>
        <taxon>Helotiales</taxon>
        <taxon>Tricladiaceae</taxon>
        <taxon>Cudoniella</taxon>
    </lineage>
</organism>
<dbReference type="SUPFAM" id="SSF57667">
    <property type="entry name" value="beta-beta-alpha zinc fingers"/>
    <property type="match status" value="1"/>
</dbReference>
<comment type="subcellular location">
    <subcellularLocation>
        <location evidence="1">Nucleus</location>
    </subcellularLocation>
</comment>
<feature type="region of interest" description="Disordered" evidence="11">
    <location>
        <begin position="111"/>
        <end position="146"/>
    </location>
</feature>
<evidence type="ECO:0000313" key="14">
    <source>
        <dbReference type="Proteomes" id="UP000566819"/>
    </source>
</evidence>
<dbReference type="InterPro" id="IPR036236">
    <property type="entry name" value="Znf_C2H2_sf"/>
</dbReference>
<evidence type="ECO:0000256" key="8">
    <source>
        <dbReference type="ARBA" id="ARBA00023242"/>
    </source>
</evidence>
<keyword evidence="8" id="KW-0539">Nucleus</keyword>
<dbReference type="InterPro" id="IPR051007">
    <property type="entry name" value="creA/MIG_C2H2-ZnF"/>
</dbReference>
<evidence type="ECO:0000256" key="1">
    <source>
        <dbReference type="ARBA" id="ARBA00004123"/>
    </source>
</evidence>
<feature type="domain" description="C2H2-type" evidence="12">
    <location>
        <begin position="27"/>
        <end position="54"/>
    </location>
</feature>
<keyword evidence="5" id="KW-0862">Zinc</keyword>
<comment type="similarity">
    <text evidence="9">Belongs to the creA/MIG C2H2-type zinc-finger protein family.</text>
</comment>
<evidence type="ECO:0000256" key="2">
    <source>
        <dbReference type="ARBA" id="ARBA00022723"/>
    </source>
</evidence>
<dbReference type="GO" id="GO:0008270">
    <property type="term" value="F:zinc ion binding"/>
    <property type="evidence" value="ECO:0007669"/>
    <property type="project" value="UniProtKB-KW"/>
</dbReference>
<evidence type="ECO:0000256" key="9">
    <source>
        <dbReference type="ARBA" id="ARBA00038023"/>
    </source>
</evidence>
<evidence type="ECO:0000256" key="6">
    <source>
        <dbReference type="ARBA" id="ARBA00023015"/>
    </source>
</evidence>
<evidence type="ECO:0000256" key="7">
    <source>
        <dbReference type="ARBA" id="ARBA00023163"/>
    </source>
</evidence>
<dbReference type="Gene3D" id="3.30.160.60">
    <property type="entry name" value="Classic Zinc Finger"/>
    <property type="match status" value="2"/>
</dbReference>
<evidence type="ECO:0000256" key="4">
    <source>
        <dbReference type="ARBA" id="ARBA00022771"/>
    </source>
</evidence>
<dbReference type="EMBL" id="JAAMPI010000890">
    <property type="protein sequence ID" value="KAF4627920.1"/>
    <property type="molecule type" value="Genomic_DNA"/>
</dbReference>
<evidence type="ECO:0000256" key="11">
    <source>
        <dbReference type="SAM" id="MobiDB-lite"/>
    </source>
</evidence>
<dbReference type="InterPro" id="IPR013087">
    <property type="entry name" value="Znf_C2H2_type"/>
</dbReference>
<dbReference type="PANTHER" id="PTHR47428:SF1">
    <property type="entry name" value="REGULATORY PROTEIN MIG1-RELATED"/>
    <property type="match status" value="1"/>
</dbReference>
<dbReference type="PANTHER" id="PTHR47428">
    <property type="entry name" value="REGULATORY PROTEIN MIG1-RELATED"/>
    <property type="match status" value="1"/>
</dbReference>
<dbReference type="AlphaFoldDB" id="A0A8H4RD61"/>
<dbReference type="PROSITE" id="PS50157">
    <property type="entry name" value="ZINC_FINGER_C2H2_2"/>
    <property type="match status" value="1"/>
</dbReference>
<gene>
    <name evidence="13" type="ORF">G7Y89_g10232</name>
</gene>
<keyword evidence="7" id="KW-0804">Transcription</keyword>
<evidence type="ECO:0000313" key="13">
    <source>
        <dbReference type="EMBL" id="KAF4627920.1"/>
    </source>
</evidence>
<protein>
    <recommendedName>
        <fullName evidence="12">C2H2-type domain-containing protein</fullName>
    </recommendedName>
</protein>
<keyword evidence="14" id="KW-1185">Reference proteome</keyword>
<reference evidence="13 14" key="1">
    <citation type="submission" date="2020-03" db="EMBL/GenBank/DDBJ databases">
        <title>Draft Genome Sequence of Cudoniella acicularis.</title>
        <authorList>
            <person name="Buettner E."/>
            <person name="Kellner H."/>
        </authorList>
    </citation>
    <scope>NUCLEOTIDE SEQUENCE [LARGE SCALE GENOMIC DNA]</scope>
    <source>
        <strain evidence="13 14">DSM 108380</strain>
    </source>
</reference>